<evidence type="ECO:0000313" key="9">
    <source>
        <dbReference type="Proteomes" id="UP001209318"/>
    </source>
</evidence>
<dbReference type="InterPro" id="IPR011701">
    <property type="entry name" value="MFS"/>
</dbReference>
<name>A0AAE3ISS4_9BACI</name>
<dbReference type="GO" id="GO:0005886">
    <property type="term" value="C:plasma membrane"/>
    <property type="evidence" value="ECO:0007669"/>
    <property type="project" value="UniProtKB-SubCell"/>
</dbReference>
<feature type="transmembrane region" description="Helical" evidence="6">
    <location>
        <begin position="49"/>
        <end position="72"/>
    </location>
</feature>
<sequence>MEIQKSEIKNRSYYLSFFIAGIVLVAFNLRPAITSIGPLVGEIQSAVGLSGWSAGLLTSLPLLAFAAVSPIVPSLASRLHNERTLLLGLFFLIVGIAVRSISNITLLFTGTILIGVGIAICNVLLPGIVKEKFPDKVGLMTSVYTTAMNVFAAIASGISIPIAVGMGYGWQTALLVWMIPVIIALIIWFYLAKTSPSANSTVIHEEAKDTKLWQSALAWQVALFMGFQSTLYYVTIAWLPAILQNNGLNSTQAGWMLSFTQLIGLPAGFIVPIIAGKMKSQKSLAIIMGLLAVIGYGGLLIGTSYFAMMLSIVLIGISLSGSFALSLTYLGMRARDAKQASALSGMAQSIGYLLSAIGPILIGTLYDITQAWTIPVGTLIFVSILVTALGASAGRNKFV</sequence>
<keyword evidence="3 6" id="KW-0812">Transmembrane</keyword>
<evidence type="ECO:0000256" key="4">
    <source>
        <dbReference type="ARBA" id="ARBA00022989"/>
    </source>
</evidence>
<feature type="transmembrane region" description="Helical" evidence="6">
    <location>
        <begin position="107"/>
        <end position="129"/>
    </location>
</feature>
<feature type="transmembrane region" description="Helical" evidence="6">
    <location>
        <begin position="170"/>
        <end position="191"/>
    </location>
</feature>
<evidence type="ECO:0000256" key="5">
    <source>
        <dbReference type="ARBA" id="ARBA00023136"/>
    </source>
</evidence>
<dbReference type="CDD" id="cd17339">
    <property type="entry name" value="MFS_NIMT_CynX_like"/>
    <property type="match status" value="1"/>
</dbReference>
<comment type="caution">
    <text evidence="8">The sequence shown here is derived from an EMBL/GenBank/DDBJ whole genome shotgun (WGS) entry which is preliminary data.</text>
</comment>
<dbReference type="Gene3D" id="1.20.1250.20">
    <property type="entry name" value="MFS general substrate transporter like domains"/>
    <property type="match status" value="1"/>
</dbReference>
<evidence type="ECO:0000259" key="7">
    <source>
        <dbReference type="PROSITE" id="PS50850"/>
    </source>
</evidence>
<protein>
    <submittedName>
        <fullName evidence="8">MFS transporter</fullName>
    </submittedName>
</protein>
<organism evidence="8 9">
    <name type="scientific">Perspicuibacillus lycopersici</name>
    <dbReference type="NCBI Taxonomy" id="1325689"/>
    <lineage>
        <taxon>Bacteria</taxon>
        <taxon>Bacillati</taxon>
        <taxon>Bacillota</taxon>
        <taxon>Bacilli</taxon>
        <taxon>Bacillales</taxon>
        <taxon>Bacillaceae</taxon>
        <taxon>Perspicuibacillus</taxon>
    </lineage>
</organism>
<dbReference type="PROSITE" id="PS50850">
    <property type="entry name" value="MFS"/>
    <property type="match status" value="1"/>
</dbReference>
<dbReference type="SUPFAM" id="SSF103473">
    <property type="entry name" value="MFS general substrate transporter"/>
    <property type="match status" value="1"/>
</dbReference>
<dbReference type="Proteomes" id="UP001209318">
    <property type="component" value="Unassembled WGS sequence"/>
</dbReference>
<feature type="transmembrane region" description="Helical" evidence="6">
    <location>
        <begin position="84"/>
        <end position="101"/>
    </location>
</feature>
<comment type="subcellular location">
    <subcellularLocation>
        <location evidence="1">Cell membrane</location>
        <topology evidence="1">Multi-pass membrane protein</topology>
    </subcellularLocation>
</comment>
<reference evidence="8" key="1">
    <citation type="submission" date="2022-10" db="EMBL/GenBank/DDBJ databases">
        <title>Description of Fervidibacillus gen. nov. in the family Fervidibacillaceae fam. nov. with two species, Fervidibacillus albus sp. nov., and Fervidibacillus halotolerans sp. nov., isolated from tidal flat sediments.</title>
        <authorList>
            <person name="Kwon K.K."/>
            <person name="Yang S.-H."/>
        </authorList>
    </citation>
    <scope>NUCLEOTIDE SEQUENCE</scope>
    <source>
        <strain evidence="8">JCM 19140</strain>
    </source>
</reference>
<dbReference type="Pfam" id="PF07690">
    <property type="entry name" value="MFS_1"/>
    <property type="match status" value="1"/>
</dbReference>
<feature type="transmembrane region" description="Helical" evidence="6">
    <location>
        <begin position="342"/>
        <end position="366"/>
    </location>
</feature>
<evidence type="ECO:0000256" key="6">
    <source>
        <dbReference type="SAM" id="Phobius"/>
    </source>
</evidence>
<dbReference type="InterPro" id="IPR020846">
    <property type="entry name" value="MFS_dom"/>
</dbReference>
<feature type="transmembrane region" description="Helical" evidence="6">
    <location>
        <begin position="307"/>
        <end position="330"/>
    </location>
</feature>
<evidence type="ECO:0000256" key="1">
    <source>
        <dbReference type="ARBA" id="ARBA00004651"/>
    </source>
</evidence>
<dbReference type="PANTHER" id="PTHR23523">
    <property type="match status" value="1"/>
</dbReference>
<evidence type="ECO:0000256" key="2">
    <source>
        <dbReference type="ARBA" id="ARBA00022448"/>
    </source>
</evidence>
<dbReference type="RefSeq" id="WP_263072186.1">
    <property type="nucleotide sequence ID" value="NZ_JAOUSF010000002.1"/>
</dbReference>
<dbReference type="InterPro" id="IPR052524">
    <property type="entry name" value="MFS_Cyanate_Porter"/>
</dbReference>
<dbReference type="AlphaFoldDB" id="A0AAE3ISS4"/>
<evidence type="ECO:0000256" key="3">
    <source>
        <dbReference type="ARBA" id="ARBA00022692"/>
    </source>
</evidence>
<keyword evidence="5 6" id="KW-0472">Membrane</keyword>
<gene>
    <name evidence="8" type="ORF">OEV98_05365</name>
</gene>
<accession>A0AAE3ISS4</accession>
<keyword evidence="9" id="KW-1185">Reference proteome</keyword>
<proteinExistence type="predicted"/>
<feature type="transmembrane region" description="Helical" evidence="6">
    <location>
        <begin position="254"/>
        <end position="276"/>
    </location>
</feature>
<dbReference type="InterPro" id="IPR036259">
    <property type="entry name" value="MFS_trans_sf"/>
</dbReference>
<evidence type="ECO:0000313" key="8">
    <source>
        <dbReference type="EMBL" id="MCU9612978.1"/>
    </source>
</evidence>
<feature type="transmembrane region" description="Helical" evidence="6">
    <location>
        <begin position="141"/>
        <end position="164"/>
    </location>
</feature>
<keyword evidence="2" id="KW-0813">Transport</keyword>
<feature type="domain" description="Major facilitator superfamily (MFS) profile" evidence="7">
    <location>
        <begin position="14"/>
        <end position="399"/>
    </location>
</feature>
<feature type="transmembrane region" description="Helical" evidence="6">
    <location>
        <begin position="372"/>
        <end position="393"/>
    </location>
</feature>
<dbReference type="GO" id="GO:0022857">
    <property type="term" value="F:transmembrane transporter activity"/>
    <property type="evidence" value="ECO:0007669"/>
    <property type="project" value="InterPro"/>
</dbReference>
<feature type="transmembrane region" description="Helical" evidence="6">
    <location>
        <begin position="283"/>
        <end position="301"/>
    </location>
</feature>
<feature type="transmembrane region" description="Helical" evidence="6">
    <location>
        <begin position="12"/>
        <end position="29"/>
    </location>
</feature>
<keyword evidence="4 6" id="KW-1133">Transmembrane helix</keyword>
<dbReference type="PANTHER" id="PTHR23523:SF2">
    <property type="entry name" value="2-NITROIMIDAZOLE TRANSPORTER"/>
    <property type="match status" value="1"/>
</dbReference>
<feature type="transmembrane region" description="Helical" evidence="6">
    <location>
        <begin position="212"/>
        <end position="234"/>
    </location>
</feature>
<dbReference type="EMBL" id="JAOUSF010000002">
    <property type="protein sequence ID" value="MCU9612978.1"/>
    <property type="molecule type" value="Genomic_DNA"/>
</dbReference>